<dbReference type="GO" id="GO:0031261">
    <property type="term" value="C:DNA replication preinitiation complex"/>
    <property type="evidence" value="ECO:0007669"/>
    <property type="project" value="UniProtKB-ARBA"/>
</dbReference>
<dbReference type="GO" id="GO:0007034">
    <property type="term" value="P:vacuolar transport"/>
    <property type="evidence" value="ECO:0007669"/>
    <property type="project" value="TreeGrafter"/>
</dbReference>
<dbReference type="PANTHER" id="PTHR46140">
    <property type="entry name" value="VACUOLAR TRANSPORTER CHAPERONE 1-RELATED"/>
    <property type="match status" value="1"/>
</dbReference>
<feature type="compositionally biased region" description="Basic residues" evidence="30">
    <location>
        <begin position="1"/>
        <end position="11"/>
    </location>
</feature>
<dbReference type="GO" id="GO:0016887">
    <property type="term" value="F:ATP hydrolysis activity"/>
    <property type="evidence" value="ECO:0007669"/>
    <property type="project" value="RHEA"/>
</dbReference>
<protein>
    <recommendedName>
        <fullName evidence="24">DNA replication licensing factor MCM4</fullName>
        <ecNumber evidence="6">2.7.4.1</ecNumber>
        <ecNumber evidence="5">3.6.4.12</ecNumber>
    </recommendedName>
    <alternativeName>
        <fullName evidence="25">DNA replication licensing factor mcm4</fullName>
    </alternativeName>
    <alternativeName>
        <fullName evidence="27">Polyphosphate kinase</fullName>
    </alternativeName>
    <alternativeName>
        <fullName evidence="26">SPX-dependent polyphosphate polymerase VTC subunit 4</fullName>
    </alternativeName>
    <alternativeName>
        <fullName evidence="28">Vacuolar membrane polyphosphate polymerase catalytic subunit</fullName>
    </alternativeName>
    <alternativeName>
        <fullName evidence="23">Vacuolar transporter chaperone complex subunit 4</fullName>
    </alternativeName>
</protein>
<dbReference type="PRINTS" id="PR01660">
    <property type="entry name" value="MCMPROTEIN4"/>
</dbReference>
<dbReference type="Pfam" id="PF02656">
    <property type="entry name" value="DUF202"/>
    <property type="match status" value="1"/>
</dbReference>
<keyword evidence="9" id="KW-0808">Transferase</keyword>
<keyword evidence="35" id="KW-1185">Reference proteome</keyword>
<dbReference type="InterPro" id="IPR018966">
    <property type="entry name" value="VTC_domain"/>
</dbReference>
<evidence type="ECO:0000256" key="20">
    <source>
        <dbReference type="ARBA" id="ARBA00047995"/>
    </source>
</evidence>
<evidence type="ECO:0000256" key="13">
    <source>
        <dbReference type="ARBA" id="ARBA00022801"/>
    </source>
</evidence>
<dbReference type="CDD" id="cd17755">
    <property type="entry name" value="MCM4"/>
    <property type="match status" value="1"/>
</dbReference>
<dbReference type="OMA" id="FFRCEAC"/>
<evidence type="ECO:0000256" key="1">
    <source>
        <dbReference type="ARBA" id="ARBA00001936"/>
    </source>
</evidence>
<dbReference type="GO" id="GO:0005656">
    <property type="term" value="C:nuclear pre-replicative complex"/>
    <property type="evidence" value="ECO:0007669"/>
    <property type="project" value="UniProtKB-ARBA"/>
</dbReference>
<dbReference type="FunFam" id="3.30.1640.10:FF:000011">
    <property type="entry name" value="DNA helicase"/>
    <property type="match status" value="1"/>
</dbReference>
<evidence type="ECO:0000256" key="2">
    <source>
        <dbReference type="ARBA" id="ARBA00004123"/>
    </source>
</evidence>
<keyword evidence="12 29" id="KW-0547">Nucleotide-binding</keyword>
<dbReference type="Proteomes" id="UP000054383">
    <property type="component" value="Unassembled WGS sequence"/>
</dbReference>
<evidence type="ECO:0000256" key="10">
    <source>
        <dbReference type="ARBA" id="ARBA00022692"/>
    </source>
</evidence>
<dbReference type="GO" id="GO:0005524">
    <property type="term" value="F:ATP binding"/>
    <property type="evidence" value="ECO:0007669"/>
    <property type="project" value="UniProtKB-KW"/>
</dbReference>
<name>A0A0U1LNM0_TALIS</name>
<dbReference type="InterPro" id="IPR018525">
    <property type="entry name" value="MCM_CS"/>
</dbReference>
<dbReference type="Gene3D" id="2.20.28.10">
    <property type="match status" value="1"/>
</dbReference>
<evidence type="ECO:0000256" key="11">
    <source>
        <dbReference type="ARBA" id="ARBA00022705"/>
    </source>
</evidence>
<evidence type="ECO:0000256" key="24">
    <source>
        <dbReference type="ARBA" id="ARBA00073498"/>
    </source>
</evidence>
<evidence type="ECO:0000256" key="9">
    <source>
        <dbReference type="ARBA" id="ARBA00022679"/>
    </source>
</evidence>
<dbReference type="InterPro" id="IPR003807">
    <property type="entry name" value="DUF202"/>
</dbReference>
<evidence type="ECO:0000256" key="25">
    <source>
        <dbReference type="ARBA" id="ARBA00074938"/>
    </source>
</evidence>
<dbReference type="SMART" id="SM00350">
    <property type="entry name" value="MCM"/>
    <property type="match status" value="1"/>
</dbReference>
<dbReference type="PANTHER" id="PTHR46140:SF1">
    <property type="entry name" value="VACUOLAR TRANSPORTER CHAPERONE COMPLEX SUBUNIT 4-RELATED"/>
    <property type="match status" value="1"/>
</dbReference>
<feature type="region of interest" description="Disordered" evidence="30">
    <location>
        <begin position="1522"/>
        <end position="1566"/>
    </location>
</feature>
<dbReference type="Pfam" id="PF00493">
    <property type="entry name" value="MCM"/>
    <property type="match status" value="1"/>
</dbReference>
<dbReference type="InterPro" id="IPR008047">
    <property type="entry name" value="MCM_4"/>
</dbReference>
<evidence type="ECO:0000256" key="19">
    <source>
        <dbReference type="ARBA" id="ARBA00023242"/>
    </source>
</evidence>
<dbReference type="PROSITE" id="PS50051">
    <property type="entry name" value="MCM_2"/>
    <property type="match status" value="1"/>
</dbReference>
<comment type="catalytic activity">
    <reaction evidence="21">
        <text>[phosphate](n) + ATP = [phosphate](n+1) + ADP</text>
        <dbReference type="Rhea" id="RHEA:19573"/>
        <dbReference type="Rhea" id="RHEA-COMP:9859"/>
        <dbReference type="Rhea" id="RHEA-COMP:14280"/>
        <dbReference type="ChEBI" id="CHEBI:16838"/>
        <dbReference type="ChEBI" id="CHEBI:30616"/>
        <dbReference type="ChEBI" id="CHEBI:456216"/>
        <dbReference type="EC" id="2.7.4.1"/>
    </reaction>
    <physiologicalReaction direction="left-to-right" evidence="21">
        <dbReference type="Rhea" id="RHEA:19574"/>
    </physiologicalReaction>
</comment>
<dbReference type="EC" id="3.6.4.12" evidence="5"/>
<keyword evidence="18 31" id="KW-0472">Membrane</keyword>
<keyword evidence="8" id="KW-0926">Vacuole</keyword>
<dbReference type="Gene3D" id="3.20.100.30">
    <property type="entry name" value="VTC, catalytic tunnel domain"/>
    <property type="match status" value="1"/>
</dbReference>
<dbReference type="EC" id="2.7.4.1" evidence="6"/>
<dbReference type="STRING" id="28573.A0A0U1LNM0"/>
<dbReference type="GO" id="GO:0008976">
    <property type="term" value="F:polyphosphate kinase activity"/>
    <property type="evidence" value="ECO:0007669"/>
    <property type="project" value="UniProtKB-EC"/>
</dbReference>
<evidence type="ECO:0000256" key="22">
    <source>
        <dbReference type="ARBA" id="ARBA00061390"/>
    </source>
</evidence>
<feature type="compositionally biased region" description="Acidic residues" evidence="30">
    <location>
        <begin position="1539"/>
        <end position="1551"/>
    </location>
</feature>
<evidence type="ECO:0000313" key="35">
    <source>
        <dbReference type="Proteomes" id="UP000054383"/>
    </source>
</evidence>
<evidence type="ECO:0000256" key="16">
    <source>
        <dbReference type="ARBA" id="ARBA00022989"/>
    </source>
</evidence>
<dbReference type="GO" id="GO:0006279">
    <property type="term" value="P:premeiotic DNA replication"/>
    <property type="evidence" value="ECO:0007669"/>
    <property type="project" value="UniProtKB-ARBA"/>
</dbReference>
<dbReference type="InterPro" id="IPR041562">
    <property type="entry name" value="MCM_lid"/>
</dbReference>
<dbReference type="Gene3D" id="2.40.50.140">
    <property type="entry name" value="Nucleic acid-binding proteins"/>
    <property type="match status" value="1"/>
</dbReference>
<dbReference type="CDD" id="cd14480">
    <property type="entry name" value="SPX_VTC2_like"/>
    <property type="match status" value="1"/>
</dbReference>
<evidence type="ECO:0000256" key="8">
    <source>
        <dbReference type="ARBA" id="ARBA00022554"/>
    </source>
</evidence>
<keyword evidence="14" id="KW-0347">Helicase</keyword>
<dbReference type="FunFam" id="2.20.28.10:FF:000003">
    <property type="entry name" value="DNA helicase"/>
    <property type="match status" value="1"/>
</dbReference>
<dbReference type="PROSITE" id="PS51382">
    <property type="entry name" value="SPX"/>
    <property type="match status" value="1"/>
</dbReference>
<dbReference type="GO" id="GO:0042555">
    <property type="term" value="C:MCM complex"/>
    <property type="evidence" value="ECO:0007669"/>
    <property type="project" value="InterPro"/>
</dbReference>
<dbReference type="Pfam" id="PF14551">
    <property type="entry name" value="MCM_N"/>
    <property type="match status" value="1"/>
</dbReference>
<dbReference type="Pfam" id="PF17855">
    <property type="entry name" value="MCM_lid"/>
    <property type="match status" value="1"/>
</dbReference>
<keyword evidence="17 29" id="KW-0238">DNA-binding</keyword>
<dbReference type="Gene3D" id="3.30.1640.10">
    <property type="entry name" value="mini-chromosome maintenance (MCM) complex, chain A, domain 1"/>
    <property type="match status" value="1"/>
</dbReference>
<dbReference type="SUPFAM" id="SSF50249">
    <property type="entry name" value="Nucleic acid-binding proteins"/>
    <property type="match status" value="1"/>
</dbReference>
<dbReference type="GO" id="GO:0003677">
    <property type="term" value="F:DNA binding"/>
    <property type="evidence" value="ECO:0007669"/>
    <property type="project" value="UniProtKB-KW"/>
</dbReference>
<dbReference type="PRINTS" id="PR01657">
    <property type="entry name" value="MCMFAMILY"/>
</dbReference>
<feature type="compositionally biased region" description="Low complexity" evidence="30">
    <location>
        <begin position="15"/>
        <end position="44"/>
    </location>
</feature>
<dbReference type="GO" id="GO:0043596">
    <property type="term" value="C:nuclear replication fork"/>
    <property type="evidence" value="ECO:0007669"/>
    <property type="project" value="UniProtKB-ARBA"/>
</dbReference>
<feature type="compositionally biased region" description="Low complexity" evidence="30">
    <location>
        <begin position="57"/>
        <end position="69"/>
    </location>
</feature>
<feature type="domain" description="SPX" evidence="33">
    <location>
        <begin position="1014"/>
        <end position="1178"/>
    </location>
</feature>
<dbReference type="GO" id="GO:0097373">
    <property type="term" value="C:MCM core complex"/>
    <property type="evidence" value="ECO:0007669"/>
    <property type="project" value="UniProtKB-ARBA"/>
</dbReference>
<comment type="similarity">
    <text evidence="4 29">Belongs to the MCM family.</text>
</comment>
<keyword evidence="13" id="KW-0378">Hydrolase</keyword>
<dbReference type="InterPro" id="IPR051572">
    <property type="entry name" value="VTC_Complex_Subunit"/>
</dbReference>
<gene>
    <name evidence="34" type="ORF">PISL3812_01874</name>
</gene>
<evidence type="ECO:0000256" key="28">
    <source>
        <dbReference type="ARBA" id="ARBA00081313"/>
    </source>
</evidence>
<dbReference type="GO" id="GO:0006799">
    <property type="term" value="P:polyphosphate biosynthetic process"/>
    <property type="evidence" value="ECO:0007669"/>
    <property type="project" value="UniProtKB-ARBA"/>
</dbReference>
<comment type="cofactor">
    <cofactor evidence="1">
        <name>Mn(2+)</name>
        <dbReference type="ChEBI" id="CHEBI:29035"/>
    </cofactor>
</comment>
<feature type="region of interest" description="Disordered" evidence="30">
    <location>
        <begin position="332"/>
        <end position="369"/>
    </location>
</feature>
<dbReference type="FunFam" id="3.40.50.300:FF:000217">
    <property type="entry name" value="DNA helicase"/>
    <property type="match status" value="1"/>
</dbReference>
<evidence type="ECO:0000256" key="6">
    <source>
        <dbReference type="ARBA" id="ARBA00012960"/>
    </source>
</evidence>
<evidence type="ECO:0000256" key="17">
    <source>
        <dbReference type="ARBA" id="ARBA00023125"/>
    </source>
</evidence>
<dbReference type="PROSITE" id="PS00847">
    <property type="entry name" value="MCM_1"/>
    <property type="match status" value="1"/>
</dbReference>
<dbReference type="GO" id="GO:0042144">
    <property type="term" value="P:vacuole fusion, non-autophagic"/>
    <property type="evidence" value="ECO:0007669"/>
    <property type="project" value="TreeGrafter"/>
</dbReference>
<comment type="similarity">
    <text evidence="22">Belongs to the VTC4 family.</text>
</comment>
<evidence type="ECO:0000256" key="30">
    <source>
        <dbReference type="SAM" id="MobiDB-lite"/>
    </source>
</evidence>
<feature type="compositionally biased region" description="Low complexity" evidence="30">
    <location>
        <begin position="136"/>
        <end position="146"/>
    </location>
</feature>
<evidence type="ECO:0000256" key="31">
    <source>
        <dbReference type="SAM" id="Phobius"/>
    </source>
</evidence>
<dbReference type="InterPro" id="IPR004331">
    <property type="entry name" value="SPX_dom"/>
</dbReference>
<feature type="compositionally biased region" description="Polar residues" evidence="30">
    <location>
        <begin position="196"/>
        <end position="205"/>
    </location>
</feature>
<dbReference type="InterPro" id="IPR012340">
    <property type="entry name" value="NA-bd_OB-fold"/>
</dbReference>
<evidence type="ECO:0000256" key="14">
    <source>
        <dbReference type="ARBA" id="ARBA00022806"/>
    </source>
</evidence>
<dbReference type="FunFam" id="3.20.100.30:FF:000001">
    <property type="entry name" value="Vacuolar transporter chaperone 4"/>
    <property type="match status" value="1"/>
</dbReference>
<evidence type="ECO:0000256" key="12">
    <source>
        <dbReference type="ARBA" id="ARBA00022741"/>
    </source>
</evidence>
<dbReference type="InterPro" id="IPR001208">
    <property type="entry name" value="MCM_dom"/>
</dbReference>
<feature type="transmembrane region" description="Helical" evidence="31">
    <location>
        <begin position="1739"/>
        <end position="1759"/>
    </location>
</feature>
<keyword evidence="7" id="KW-0597">Phosphoprotein</keyword>
<keyword evidence="10 31" id="KW-0812">Transmembrane</keyword>
<evidence type="ECO:0000256" key="7">
    <source>
        <dbReference type="ARBA" id="ARBA00022553"/>
    </source>
</evidence>
<dbReference type="CDD" id="cd07751">
    <property type="entry name" value="PolyPPase_VTC4_like"/>
    <property type="match status" value="1"/>
</dbReference>
<dbReference type="Pfam" id="PF17207">
    <property type="entry name" value="MCM_OB"/>
    <property type="match status" value="1"/>
</dbReference>
<feature type="compositionally biased region" description="Low complexity" evidence="30">
    <location>
        <begin position="108"/>
        <end position="123"/>
    </location>
</feature>
<evidence type="ECO:0000259" key="33">
    <source>
        <dbReference type="PROSITE" id="PS51382"/>
    </source>
</evidence>
<comment type="subcellular location">
    <subcellularLocation>
        <location evidence="2">Nucleus</location>
    </subcellularLocation>
    <subcellularLocation>
        <location evidence="3">Vacuole membrane</location>
        <topology evidence="3">Multi-pass membrane protein</topology>
    </subcellularLocation>
</comment>
<feature type="transmembrane region" description="Helical" evidence="31">
    <location>
        <begin position="1780"/>
        <end position="1797"/>
    </location>
</feature>
<feature type="domain" description="MCM C-terminal AAA(+) ATPase" evidence="32">
    <location>
        <begin position="594"/>
        <end position="802"/>
    </location>
</feature>
<dbReference type="GO" id="GO:0033254">
    <property type="term" value="C:vacuolar transporter chaperone complex"/>
    <property type="evidence" value="ECO:0007669"/>
    <property type="project" value="TreeGrafter"/>
</dbReference>
<dbReference type="InterPro" id="IPR033762">
    <property type="entry name" value="MCM_OB"/>
</dbReference>
<dbReference type="EMBL" id="CVMT01000001">
    <property type="protein sequence ID" value="CRG84612.1"/>
    <property type="molecule type" value="Genomic_DNA"/>
</dbReference>
<keyword evidence="16 31" id="KW-1133">Transmembrane helix</keyword>
<evidence type="ECO:0000256" key="4">
    <source>
        <dbReference type="ARBA" id="ARBA00008010"/>
    </source>
</evidence>
<dbReference type="InterPro" id="IPR027417">
    <property type="entry name" value="P-loop_NTPase"/>
</dbReference>
<evidence type="ECO:0000259" key="32">
    <source>
        <dbReference type="PROSITE" id="PS50051"/>
    </source>
</evidence>
<dbReference type="SUPFAM" id="SSF52540">
    <property type="entry name" value="P-loop containing nucleoside triphosphate hydrolases"/>
    <property type="match status" value="1"/>
</dbReference>
<sequence length="1829" mass="205762">MSSPARRGRGRPPRDSAASTPRSSRSQQVPSSPQSQAAGSQATPRASRRIRGEDAVPSSSPLMFPSSSPAIARNGAQEGAMEPSSPIRDPSDIGDGDTTPRGNRNGIRDSSPIRYMSSSSPPRNANRQDIRSDIPSSSSGLFVGSSRPELSGYARNASRRGDIHSDAFGSTPSRRRRLFVDANGMPVNETEPHSDATFSNVNPDTSEADALGGSSTRVIWGTNISIQDSMSAFKNFLYNYARKYRMWADGATEDDTREMGEAAEEREYIAMLNNMRKLGVTGLNLDARNLKSYPTTLKLWHQLHAYPQEIIPLMDQTIKDVMVELASKEMESLRSQAQRNRARDSSAPPVPSSDAMSETGRSQPQDVPDLVEEVDIKTYKVLPFGLDKSVNMRELDPADMDKLVSIKGLVIRTTPVIPDMKEAFFTCQICNHSVRVDIDRGKIQEPTICPRPQCKSPNSMQLVHNRCTFADKQVIKLQETPDNVPDGQTPHSVSLCAYDELVDVCKAGDRVEVTGIFRCNPVRVNPRQRTTKALFKTYVDVLHIQKVDKKKLGIDVSTVEQELSEQAAGDPEQVRKISAEELQKIKETSQRPDVYELLARSLAPSIYEMDDMKKGILLQLFGGTNKTFQKGGNPRYRGDINILLCGDPSTAKSQILRYVHKIAPRGVYTSGKGSSAVGLTAYVTRDPETRQLVLESGALVLSDGGVCCIDEFDKMNDSTRSVLHEVMEQQTVSIAKAGIITTLNARTSILASANPIGSRYNPNLPVPQNIDLPPTLLSRFDLVYLVLDRVDEQEDRRLAKHLVGMYLEDTPENASRDEILPIEFLTSYITYAKTNIQPVLTQSAATALTDAYVAMRKLGDDIRASDRRITATTRQLESMIRLSEAHARMRLSSEVTADDVDEAVRLTRSALKQAATDSRTGLIDMGLLTDGTSASERRRREDLKKAVLHIVDEMGARGAAPRWHDVLRRLGEESTVEIESNEFQNAVRALETEGLVNAIGEGARRTIRRVGGAIMFGHQLRSSMIKDYYWHYIAYEDLKEALKTQHVTEPTPANPKPDRRPWTEEDETRFVSLLESELDKVFTFQRLKSEEIIRRIKTSEQEVKEVVSRLDVSARDSRRASERPSDEDFLLLEADLSDIIADVHDLAKFTQLNYTGFQKIIKKHDKQTKWYLKPVFAARLNAKPFFKDNYDAFVVTLSRLYDLVRTKGNPVQGDSAAGGSQQNFVRQTTKYWVHPDNITELKLIILKHLPVLVFNPSKEFEEKDSAISSIYYDSPDTWELYQGRLKKTEGAEAIRLRWYGGMEVDQIFVERKTHREDWTGEKSVKARFPMKEKHVNAYLSGDMTVEAVFEKMRKDGRKSEQQISDWEALAKEIQYRTIARGLKPVVRTFYHRTAFQLPGDARVRISLDTELSMVREDNLDGRRRAGDNWRRMDIGIDWPFSQLPPEDIDRFPYAVLEVKLQTQAGQEPPQWIRDLTASHLVEAVPKFSKFIHGCATLFPDRIHLLPFWFPQMDVDIRKPVTRNYGIERPPQSTSISTTDDPDEEDSDDDGDRETHANGVTADHGVNNEAVANYGRNGMLPGAPGNELDVEERIGADFLAGDEDYPLYDSDDEDDYSEVLEEARRIGGVYYYRTVLGHYFSRAGYITWEVLKTLVPRPRATIMPSEASQGITVFGSGRRTVKRFTAPKGKRIHVPVRVEPKVYFAAERTFLSWLEFSILIGSIAATLLNFGNDYVTFTSAWVFTVIAALCLLYSAILYVWRVDKIRKRRDVKRVYHEKFGPTFLCLGLLTAVLVNFILRAKHGDLVGPDDTAVLWAQQQEDLTPSHGLEL</sequence>
<dbReference type="InterPro" id="IPR031327">
    <property type="entry name" value="MCM"/>
</dbReference>
<dbReference type="Gene3D" id="3.40.50.300">
    <property type="entry name" value="P-loop containing nucleotide triphosphate hydrolases"/>
    <property type="match status" value="1"/>
</dbReference>
<reference evidence="34 35" key="1">
    <citation type="submission" date="2015-04" db="EMBL/GenBank/DDBJ databases">
        <authorList>
            <person name="Syromyatnikov M.Y."/>
            <person name="Popov V.N."/>
        </authorList>
    </citation>
    <scope>NUCLEOTIDE SEQUENCE [LARGE SCALE GENOMIC DNA]</scope>
    <source>
        <strain evidence="34">WF-38-12</strain>
    </source>
</reference>
<evidence type="ECO:0000256" key="27">
    <source>
        <dbReference type="ARBA" id="ARBA00080494"/>
    </source>
</evidence>
<dbReference type="GO" id="GO:0003678">
    <property type="term" value="F:DNA helicase activity"/>
    <property type="evidence" value="ECO:0007669"/>
    <property type="project" value="UniProtKB-EC"/>
</dbReference>
<proteinExistence type="inferred from homology"/>
<dbReference type="InterPro" id="IPR027925">
    <property type="entry name" value="MCM_N"/>
</dbReference>
<accession>A0A0U1LNM0</accession>
<dbReference type="OrthoDB" id="10251574at2759"/>
<keyword evidence="19" id="KW-0539">Nucleus</keyword>
<dbReference type="Pfam" id="PF09359">
    <property type="entry name" value="VTC"/>
    <property type="match status" value="1"/>
</dbReference>
<evidence type="ECO:0000256" key="15">
    <source>
        <dbReference type="ARBA" id="ARBA00022840"/>
    </source>
</evidence>
<dbReference type="GO" id="GO:0000329">
    <property type="term" value="C:fungal-type vacuole membrane"/>
    <property type="evidence" value="ECO:0007669"/>
    <property type="project" value="TreeGrafter"/>
</dbReference>
<evidence type="ECO:0000313" key="34">
    <source>
        <dbReference type="EMBL" id="CRG84612.1"/>
    </source>
</evidence>
<evidence type="ECO:0000256" key="26">
    <source>
        <dbReference type="ARBA" id="ARBA00075894"/>
    </source>
</evidence>
<evidence type="ECO:0000256" key="23">
    <source>
        <dbReference type="ARBA" id="ARBA00067464"/>
    </source>
</evidence>
<evidence type="ECO:0000256" key="21">
    <source>
        <dbReference type="ARBA" id="ARBA00050204"/>
    </source>
</evidence>
<dbReference type="GO" id="GO:0016237">
    <property type="term" value="P:microautophagy"/>
    <property type="evidence" value="ECO:0007669"/>
    <property type="project" value="TreeGrafter"/>
</dbReference>
<evidence type="ECO:0000256" key="5">
    <source>
        <dbReference type="ARBA" id="ARBA00012551"/>
    </source>
</evidence>
<keyword evidence="11" id="KW-0235">DNA replication</keyword>
<keyword evidence="15 29" id="KW-0067">ATP-binding</keyword>
<dbReference type="InterPro" id="IPR042267">
    <property type="entry name" value="VTC_sf"/>
</dbReference>
<comment type="catalytic activity">
    <reaction evidence="20">
        <text>ATP + H2O = ADP + phosphate + H(+)</text>
        <dbReference type="Rhea" id="RHEA:13065"/>
        <dbReference type="ChEBI" id="CHEBI:15377"/>
        <dbReference type="ChEBI" id="CHEBI:15378"/>
        <dbReference type="ChEBI" id="CHEBI:30616"/>
        <dbReference type="ChEBI" id="CHEBI:43474"/>
        <dbReference type="ChEBI" id="CHEBI:456216"/>
        <dbReference type="EC" id="3.6.4.12"/>
    </reaction>
</comment>
<evidence type="ECO:0000256" key="29">
    <source>
        <dbReference type="RuleBase" id="RU004070"/>
    </source>
</evidence>
<feature type="region of interest" description="Disordered" evidence="30">
    <location>
        <begin position="1"/>
        <end position="212"/>
    </location>
</feature>
<evidence type="ECO:0000256" key="18">
    <source>
        <dbReference type="ARBA" id="ARBA00023136"/>
    </source>
</evidence>
<dbReference type="Pfam" id="PF21128">
    <property type="entry name" value="WHD_MCM4"/>
    <property type="match status" value="1"/>
</dbReference>
<dbReference type="GO" id="GO:0006270">
    <property type="term" value="P:DNA replication initiation"/>
    <property type="evidence" value="ECO:0007669"/>
    <property type="project" value="InterPro"/>
</dbReference>
<organism evidence="34 35">
    <name type="scientific">Talaromyces islandicus</name>
    <name type="common">Penicillium islandicum</name>
    <dbReference type="NCBI Taxonomy" id="28573"/>
    <lineage>
        <taxon>Eukaryota</taxon>
        <taxon>Fungi</taxon>
        <taxon>Dikarya</taxon>
        <taxon>Ascomycota</taxon>
        <taxon>Pezizomycotina</taxon>
        <taxon>Eurotiomycetes</taxon>
        <taxon>Eurotiomycetidae</taxon>
        <taxon>Eurotiales</taxon>
        <taxon>Trichocomaceae</taxon>
        <taxon>Talaromyces</taxon>
        <taxon>Talaromyces sect. Islandici</taxon>
    </lineage>
</organism>
<evidence type="ECO:0000256" key="3">
    <source>
        <dbReference type="ARBA" id="ARBA00004128"/>
    </source>
</evidence>